<protein>
    <submittedName>
        <fullName evidence="3 4">Lipoprotein</fullName>
    </submittedName>
</protein>
<evidence type="ECO:0000313" key="3">
    <source>
        <dbReference type="WBParaSite" id="SSTP_0000642100.1"/>
    </source>
</evidence>
<dbReference type="AlphaFoldDB" id="A0A0K0EA94"/>
<dbReference type="PROSITE" id="PS51257">
    <property type="entry name" value="PROKAR_LIPOPROTEIN"/>
    <property type="match status" value="1"/>
</dbReference>
<feature type="signal peptide" evidence="1">
    <location>
        <begin position="1"/>
        <end position="23"/>
    </location>
</feature>
<feature type="chain" id="PRO_5005327702" evidence="1">
    <location>
        <begin position="24"/>
        <end position="208"/>
    </location>
</feature>
<sequence length="208" mass="23298">MIGLKFILSIILTTFVSLSFSCGSFNCRSYGNKARITYEVEPSLYLTYNPTYTRVNRQHSSSSSLADSLKQLATNEIYELVSSENPAYASAFTSNVKIDQSYFISPEIIPSVCKNDNGTELIAESGTYFVENSLVRQRTENATCINGTLQYSRSNPVMTKLVYTIDIKIPTGQKLCYDHWTKITEAIKGKIIIDTNSNFLNTGMIERA</sequence>
<keyword evidence="2" id="KW-1185">Reference proteome</keyword>
<dbReference type="WBParaSite" id="SSTP_0000642100.1">
    <property type="protein sequence ID" value="SSTP_0000642100.1"/>
    <property type="gene ID" value="SSTP_0000642100"/>
</dbReference>
<evidence type="ECO:0000256" key="1">
    <source>
        <dbReference type="SAM" id="SignalP"/>
    </source>
</evidence>
<proteinExistence type="predicted"/>
<accession>A0A0K0EA94</accession>
<evidence type="ECO:0000313" key="4">
    <source>
        <dbReference type="WBParaSite" id="TCONS_00016144.p1"/>
    </source>
</evidence>
<name>A0A0K0EA94_STRER</name>
<organism evidence="3">
    <name type="scientific">Strongyloides stercoralis</name>
    <name type="common">Threadworm</name>
    <dbReference type="NCBI Taxonomy" id="6248"/>
    <lineage>
        <taxon>Eukaryota</taxon>
        <taxon>Metazoa</taxon>
        <taxon>Ecdysozoa</taxon>
        <taxon>Nematoda</taxon>
        <taxon>Chromadorea</taxon>
        <taxon>Rhabditida</taxon>
        <taxon>Tylenchina</taxon>
        <taxon>Panagrolaimomorpha</taxon>
        <taxon>Strongyloidoidea</taxon>
        <taxon>Strongyloididae</taxon>
        <taxon>Strongyloides</taxon>
    </lineage>
</organism>
<dbReference type="Proteomes" id="UP000035681">
    <property type="component" value="Unplaced"/>
</dbReference>
<reference evidence="3" key="1">
    <citation type="submission" date="2015-08" db="UniProtKB">
        <authorList>
            <consortium name="WormBaseParasite"/>
        </authorList>
    </citation>
    <scope>IDENTIFICATION</scope>
</reference>
<dbReference type="WBParaSite" id="TCONS_00016144.p1">
    <property type="protein sequence ID" value="TCONS_00016144.p1"/>
    <property type="gene ID" value="XLOC_010794"/>
</dbReference>
<keyword evidence="1" id="KW-0732">Signal</keyword>
<evidence type="ECO:0000313" key="2">
    <source>
        <dbReference type="Proteomes" id="UP000035681"/>
    </source>
</evidence>